<feature type="transmembrane region" description="Helical" evidence="21">
    <location>
        <begin position="7"/>
        <end position="29"/>
    </location>
</feature>
<keyword evidence="13" id="KW-0418">Kinase</keyword>
<evidence type="ECO:0000256" key="15">
    <source>
        <dbReference type="ARBA" id="ARBA00022989"/>
    </source>
</evidence>
<dbReference type="PRINTS" id="PR00019">
    <property type="entry name" value="LEURICHRPT"/>
</dbReference>
<accession>A0AAV0J3L1</accession>
<keyword evidence="6" id="KW-0723">Serine/threonine-protein kinase</keyword>
<evidence type="ECO:0000256" key="21">
    <source>
        <dbReference type="SAM" id="Phobius"/>
    </source>
</evidence>
<dbReference type="InterPro" id="IPR013210">
    <property type="entry name" value="LRR_N_plant-typ"/>
</dbReference>
<dbReference type="PANTHER" id="PTHR27000">
    <property type="entry name" value="LEUCINE-RICH REPEAT RECEPTOR-LIKE PROTEIN KINASE FAMILY PROTEIN-RELATED"/>
    <property type="match status" value="1"/>
</dbReference>
<dbReference type="InterPro" id="IPR001611">
    <property type="entry name" value="Leu-rich_rpt"/>
</dbReference>
<dbReference type="AlphaFoldDB" id="A0AAV0J3L1"/>
<evidence type="ECO:0000256" key="20">
    <source>
        <dbReference type="SAM" id="MobiDB-lite"/>
    </source>
</evidence>
<keyword evidence="10" id="KW-0732">Signal</keyword>
<evidence type="ECO:0000259" key="22">
    <source>
        <dbReference type="PROSITE" id="PS50011"/>
    </source>
</evidence>
<keyword evidence="8" id="KW-0808">Transferase</keyword>
<protein>
    <recommendedName>
        <fullName evidence="4">non-specific serine/threonine protein kinase</fullName>
        <ecNumber evidence="4">2.7.11.1</ecNumber>
    </recommendedName>
</protein>
<dbReference type="EC" id="2.7.11.1" evidence="4"/>
<dbReference type="SMART" id="SM00369">
    <property type="entry name" value="LRR_TYP"/>
    <property type="match status" value="8"/>
</dbReference>
<evidence type="ECO:0000256" key="9">
    <source>
        <dbReference type="ARBA" id="ARBA00022692"/>
    </source>
</evidence>
<evidence type="ECO:0000256" key="7">
    <source>
        <dbReference type="ARBA" id="ARBA00022614"/>
    </source>
</evidence>
<evidence type="ECO:0000256" key="11">
    <source>
        <dbReference type="ARBA" id="ARBA00022737"/>
    </source>
</evidence>
<dbReference type="InterPro" id="IPR055414">
    <property type="entry name" value="LRR_R13L4/SHOC2-like"/>
</dbReference>
<keyword evidence="14 19" id="KW-0067">ATP-binding</keyword>
<evidence type="ECO:0000256" key="10">
    <source>
        <dbReference type="ARBA" id="ARBA00022729"/>
    </source>
</evidence>
<dbReference type="InterPro" id="IPR032675">
    <property type="entry name" value="LRR_dom_sf"/>
</dbReference>
<keyword evidence="17" id="KW-0675">Receptor</keyword>
<dbReference type="GO" id="GO:0005886">
    <property type="term" value="C:plasma membrane"/>
    <property type="evidence" value="ECO:0007669"/>
    <property type="project" value="UniProtKB-SubCell"/>
</dbReference>
<dbReference type="GO" id="GO:0004674">
    <property type="term" value="F:protein serine/threonine kinase activity"/>
    <property type="evidence" value="ECO:0007669"/>
    <property type="project" value="UniProtKB-KW"/>
</dbReference>
<dbReference type="InterPro" id="IPR003591">
    <property type="entry name" value="Leu-rich_rpt_typical-subtyp"/>
</dbReference>
<dbReference type="Gene3D" id="3.80.10.10">
    <property type="entry name" value="Ribonuclease Inhibitor"/>
    <property type="match status" value="3"/>
</dbReference>
<dbReference type="Gene3D" id="1.10.510.10">
    <property type="entry name" value="Transferase(Phosphotransferase) domain 1"/>
    <property type="match status" value="1"/>
</dbReference>
<evidence type="ECO:0000313" key="23">
    <source>
        <dbReference type="EMBL" id="CAI0403498.1"/>
    </source>
</evidence>
<evidence type="ECO:0000256" key="13">
    <source>
        <dbReference type="ARBA" id="ARBA00022777"/>
    </source>
</evidence>
<evidence type="ECO:0000313" key="24">
    <source>
        <dbReference type="Proteomes" id="UP001154282"/>
    </source>
</evidence>
<evidence type="ECO:0000256" key="3">
    <source>
        <dbReference type="ARBA" id="ARBA00008684"/>
    </source>
</evidence>
<feature type="region of interest" description="Disordered" evidence="20">
    <location>
        <begin position="967"/>
        <end position="1000"/>
    </location>
</feature>
<dbReference type="Pfam" id="PF08263">
    <property type="entry name" value="LRRNT_2"/>
    <property type="match status" value="1"/>
</dbReference>
<dbReference type="PROSITE" id="PS50011">
    <property type="entry name" value="PROTEIN_KINASE_DOM"/>
    <property type="match status" value="1"/>
</dbReference>
<keyword evidence="15 21" id="KW-1133">Transmembrane helix</keyword>
<comment type="subcellular location">
    <subcellularLocation>
        <location evidence="1">Cell membrane</location>
        <topology evidence="1">Single-pass membrane protein</topology>
    </subcellularLocation>
    <subcellularLocation>
        <location evidence="2">Membrane</location>
        <topology evidence="2">Single-pass type I membrane protein</topology>
    </subcellularLocation>
</comment>
<feature type="binding site" evidence="19">
    <location>
        <position position="751"/>
    </location>
    <ligand>
        <name>ATP</name>
        <dbReference type="ChEBI" id="CHEBI:30616"/>
    </ligand>
</feature>
<dbReference type="InterPro" id="IPR008271">
    <property type="entry name" value="Ser/Thr_kinase_AS"/>
</dbReference>
<feature type="transmembrane region" description="Helical" evidence="21">
    <location>
        <begin position="667"/>
        <end position="688"/>
    </location>
</feature>
<evidence type="ECO:0000256" key="19">
    <source>
        <dbReference type="PROSITE-ProRule" id="PRU10141"/>
    </source>
</evidence>
<dbReference type="Pfam" id="PF23598">
    <property type="entry name" value="LRR_14"/>
    <property type="match status" value="1"/>
</dbReference>
<organism evidence="23 24">
    <name type="scientific">Linum tenue</name>
    <dbReference type="NCBI Taxonomy" id="586396"/>
    <lineage>
        <taxon>Eukaryota</taxon>
        <taxon>Viridiplantae</taxon>
        <taxon>Streptophyta</taxon>
        <taxon>Embryophyta</taxon>
        <taxon>Tracheophyta</taxon>
        <taxon>Spermatophyta</taxon>
        <taxon>Magnoliopsida</taxon>
        <taxon>eudicotyledons</taxon>
        <taxon>Gunneridae</taxon>
        <taxon>Pentapetalae</taxon>
        <taxon>rosids</taxon>
        <taxon>fabids</taxon>
        <taxon>Malpighiales</taxon>
        <taxon>Linaceae</taxon>
        <taxon>Linum</taxon>
    </lineage>
</organism>
<keyword evidence="16 21" id="KW-0472">Membrane</keyword>
<keyword evidence="11" id="KW-0677">Repeat</keyword>
<dbReference type="Pfam" id="PF13855">
    <property type="entry name" value="LRR_8"/>
    <property type="match status" value="2"/>
</dbReference>
<dbReference type="Pfam" id="PF00560">
    <property type="entry name" value="LRR_1"/>
    <property type="match status" value="5"/>
</dbReference>
<dbReference type="InterPro" id="IPR017441">
    <property type="entry name" value="Protein_kinase_ATP_BS"/>
</dbReference>
<dbReference type="SUPFAM" id="SSF56112">
    <property type="entry name" value="Protein kinase-like (PK-like)"/>
    <property type="match status" value="1"/>
</dbReference>
<dbReference type="PROSITE" id="PS00107">
    <property type="entry name" value="PROTEIN_KINASE_ATP"/>
    <property type="match status" value="1"/>
</dbReference>
<evidence type="ECO:0000256" key="17">
    <source>
        <dbReference type="ARBA" id="ARBA00023170"/>
    </source>
</evidence>
<keyword evidence="24" id="KW-1185">Reference proteome</keyword>
<dbReference type="Pfam" id="PF00069">
    <property type="entry name" value="Pkinase"/>
    <property type="match status" value="1"/>
</dbReference>
<evidence type="ECO:0000256" key="5">
    <source>
        <dbReference type="ARBA" id="ARBA00022475"/>
    </source>
</evidence>
<dbReference type="SMART" id="SM00220">
    <property type="entry name" value="S_TKc"/>
    <property type="match status" value="1"/>
</dbReference>
<evidence type="ECO:0000256" key="1">
    <source>
        <dbReference type="ARBA" id="ARBA00004162"/>
    </source>
</evidence>
<comment type="similarity">
    <text evidence="3">Belongs to the protein kinase superfamily. Ser/Thr protein kinase family.</text>
</comment>
<evidence type="ECO:0000256" key="14">
    <source>
        <dbReference type="ARBA" id="ARBA00022840"/>
    </source>
</evidence>
<dbReference type="SUPFAM" id="SSF52047">
    <property type="entry name" value="RNI-like"/>
    <property type="match status" value="1"/>
</dbReference>
<dbReference type="SUPFAM" id="SSF52058">
    <property type="entry name" value="L domain-like"/>
    <property type="match status" value="1"/>
</dbReference>
<evidence type="ECO:0000256" key="16">
    <source>
        <dbReference type="ARBA" id="ARBA00023136"/>
    </source>
</evidence>
<reference evidence="23" key="1">
    <citation type="submission" date="2022-08" db="EMBL/GenBank/DDBJ databases">
        <authorList>
            <person name="Gutierrez-Valencia J."/>
        </authorList>
    </citation>
    <scope>NUCLEOTIDE SEQUENCE</scope>
</reference>
<gene>
    <name evidence="23" type="ORF">LITE_LOCUS12073</name>
</gene>
<evidence type="ECO:0000256" key="8">
    <source>
        <dbReference type="ARBA" id="ARBA00022679"/>
    </source>
</evidence>
<evidence type="ECO:0000256" key="4">
    <source>
        <dbReference type="ARBA" id="ARBA00012513"/>
    </source>
</evidence>
<evidence type="ECO:0000256" key="2">
    <source>
        <dbReference type="ARBA" id="ARBA00004479"/>
    </source>
</evidence>
<dbReference type="PROSITE" id="PS00108">
    <property type="entry name" value="PROTEIN_KINASE_ST"/>
    <property type="match status" value="1"/>
</dbReference>
<evidence type="ECO:0000256" key="12">
    <source>
        <dbReference type="ARBA" id="ARBA00022741"/>
    </source>
</evidence>
<dbReference type="Proteomes" id="UP001154282">
    <property type="component" value="Unassembled WGS sequence"/>
</dbReference>
<sequence>MKMPRKSIILLTTVYYYILLFSPLINFLVSPANAYSSSSANETDRLALIEFRKAITSDPNGFFQSWNDSVHFCNWAGISCGGNPAGLQRVRSLEINQQDLVGTLSPHIGNLSFLQAISLDNNTFKGGIPAEIGNLLNLQELNITRNSLDGELPDNITQCSELRIIRLHLNHLQGRIPLGLGSLSKLEVFRINDNNMTGEIPASVGNLSNLIEFAVSFINLVGTVPESLGNLRSLYSISLAGNQLTGPIPRSLFNSTTLRIIALPWNQFSGSLPEDIGFTVPNLQQFAISKNKFVGQVPKSFCNVTGLQVLDMNKNGFTGRIPNCLGNLARFTWLSVGVNRLGSYSAADFEFLTGLQNCTQLQLLVISGNNFGGNLPDSIANLSVQLTRLSVAHNQLTGEIPSGLEKFINLNDLELNDNLFRGLIPSYFSKFPNLQSLHLEGNQLSGQIPATINNLTQLSVLDVSDNRLEGVIPSGIRSFVHLNYLDVSGNTFSGTIPGEVFSLPSLTKLLNLSNNVFTGNLPPEIGKLHSLIALDVSHNLLTGPIPNSIGDCKSLEYLYLQGNSFNRSIPPSLASLKSLEVLDLSLNNLRGEIPLDLQNISALQYLNLSFNHLEGQVPREGIFSNASNVSLVGNTMLCGGVLDFHLPKCPTYKVVQRHGINSQRMRISLTVISVLVGLVSMLSLLLILKARMWKKKLSFEYPILPTFMRVSYRDLSRATDGFSSDCLIGSGSFGVVYKGKLNETDPPVAIKVLNLEQRKAYKSLAAECNALRSIRHRNLVRVVSFCSSLDNNGSEFRALVFEYMPNGNLEKWLHPMDGSLSLSLIQRLNIAIDVASALHYLHDLCETSIVHCDLKPSNVLLDESMVAHLCDFGIARILSAEDTSYLSSTIGIKGTIGYTPPEYGMGSVASKEGDVYSFGILLLEMFSGKRPTDQMFGEGQNLRVFVRAGLPDLISVVLDPLLLPGGGDGIEPTEGEGSGSGSSSNEITEAAAVRQRDSSLTDERLMRSSQYRNCMISAVEIGIACSMESPAERMKTAEVSLKLQSIREVFLASTVRRSRARPALDPA</sequence>
<dbReference type="InterPro" id="IPR000719">
    <property type="entry name" value="Prot_kinase_dom"/>
</dbReference>
<evidence type="ECO:0000256" key="6">
    <source>
        <dbReference type="ARBA" id="ARBA00022527"/>
    </source>
</evidence>
<keyword evidence="7" id="KW-0433">Leucine-rich repeat</keyword>
<keyword evidence="5" id="KW-1003">Cell membrane</keyword>
<dbReference type="FunFam" id="3.30.200.20:FF:000432">
    <property type="entry name" value="LRR receptor-like serine/threonine-protein kinase EFR"/>
    <property type="match status" value="1"/>
</dbReference>
<dbReference type="FunFam" id="3.80.10.10:FF:000288">
    <property type="entry name" value="LRR receptor-like serine/threonine-protein kinase EFR"/>
    <property type="match status" value="1"/>
</dbReference>
<dbReference type="FunFam" id="3.80.10.10:FF:000095">
    <property type="entry name" value="LRR receptor-like serine/threonine-protein kinase GSO1"/>
    <property type="match status" value="1"/>
</dbReference>
<proteinExistence type="inferred from homology"/>
<dbReference type="EMBL" id="CAMGYJ010000004">
    <property type="protein sequence ID" value="CAI0403498.1"/>
    <property type="molecule type" value="Genomic_DNA"/>
</dbReference>
<name>A0AAV0J3L1_9ROSI</name>
<comment type="caution">
    <text evidence="23">The sequence shown here is derived from an EMBL/GenBank/DDBJ whole genome shotgun (WGS) entry which is preliminary data.</text>
</comment>
<dbReference type="Gene3D" id="3.30.200.20">
    <property type="entry name" value="Phosphorylase Kinase, domain 1"/>
    <property type="match status" value="1"/>
</dbReference>
<feature type="domain" description="Protein kinase" evidence="22">
    <location>
        <begin position="722"/>
        <end position="1051"/>
    </location>
</feature>
<keyword evidence="9 21" id="KW-0812">Transmembrane</keyword>
<dbReference type="GO" id="GO:0005524">
    <property type="term" value="F:ATP binding"/>
    <property type="evidence" value="ECO:0007669"/>
    <property type="project" value="UniProtKB-UniRule"/>
</dbReference>
<evidence type="ECO:0000256" key="18">
    <source>
        <dbReference type="ARBA" id="ARBA00023180"/>
    </source>
</evidence>
<keyword evidence="18" id="KW-0325">Glycoprotein</keyword>
<dbReference type="InterPro" id="IPR011009">
    <property type="entry name" value="Kinase-like_dom_sf"/>
</dbReference>
<keyword evidence="12 19" id="KW-0547">Nucleotide-binding</keyword>
<dbReference type="PANTHER" id="PTHR27000:SF777">
    <property type="entry name" value="PROTEIN KINASE DOMAIN-CONTAINING PROTEIN"/>
    <property type="match status" value="1"/>
</dbReference>